<dbReference type="Pfam" id="PF01966">
    <property type="entry name" value="HD"/>
    <property type="match status" value="1"/>
</dbReference>
<keyword evidence="4" id="KW-1185">Reference proteome</keyword>
<dbReference type="EMBL" id="BMAT01007378">
    <property type="protein sequence ID" value="GFR63034.1"/>
    <property type="molecule type" value="Genomic_DNA"/>
</dbReference>
<dbReference type="GO" id="GO:0008832">
    <property type="term" value="F:dGTPase activity"/>
    <property type="evidence" value="ECO:0007669"/>
    <property type="project" value="TreeGrafter"/>
</dbReference>
<protein>
    <submittedName>
        <fullName evidence="3">SAM domain and HD domain-containing protein 1</fullName>
    </submittedName>
</protein>
<feature type="domain" description="HD/PDEase" evidence="2">
    <location>
        <begin position="73"/>
        <end position="226"/>
    </location>
</feature>
<sequence length="751" mass="87112">MSFASKVRYGVEVASHERLVVVVVLYHLQVINDCVHGHIQLSRDVMRIVDTRQVQRLRDLKQLGLGSYVFPGATHTRFAHSIGVCYLAGTFLRQLKKCQPNLRITDRDIFCVEVAGLCHDLGHGPFSHMFEKAVKDGYKNDWAHEDASLQLFDMMVEENSFEGTLFSAEEINFIKELIHSEEDARKGPEGGIEGKEFLYEIVSNERTGLDVDKFDYFARDCHVLGISNMFDLKRFMMMARVLECEYVVKDKDGNPVNIRKFHICHRDKELENLIIMFQTRFFLHMNAYKHPVVCALDRMVCDAFLHADKYLKTPGDDKLCSLTESIDDMKAYIRLNDSVLHRIRDFKLSEGASAEEKNDIEAAQKLIERIEKRQLYKLVHTFKKFTNQEYAKMTSKTIEVEILATGGGKFDKKDIYVQIAEFGFGMKEKNPLTDLYLYSKKDSERAFPFKDDLVSELLLPKIFSEKNVRVYCKTLDQTMYKAMEEAAKEWEKKIDNIPGLADGGININNLRYADNTVMLAENEDDLQKLVNTVKEESEKCGLFINIRKTKTMVISREKVIPRIDIKIDGERVEQVANFTYLGHWITEDGRSDQKVKKRIGMAKNTFLRMSKLLTNRRICFAIRSRLTKSYVWSVFLYACETWTLNASLERNIEALEMWLYRRMARISWKEKKNKEVLEEIGLKHTELLKTVKTRQLAYYGHICPCQSKCSTSTPYLRASFATIKKKAFCFITPLVIMHEFCTLHQLNPSDL</sequence>
<evidence type="ECO:0000313" key="4">
    <source>
        <dbReference type="Proteomes" id="UP000762676"/>
    </source>
</evidence>
<dbReference type="PANTHER" id="PTHR11373">
    <property type="entry name" value="DEOXYNUCLEOSIDE TRIPHOSPHATE TRIPHOSPHOHYDROLASE"/>
    <property type="match status" value="1"/>
</dbReference>
<comment type="similarity">
    <text evidence="1">Belongs to the SAMHD1 family.</text>
</comment>
<dbReference type="InterPro" id="IPR003607">
    <property type="entry name" value="HD/PDEase_dom"/>
</dbReference>
<dbReference type="Pfam" id="PF00078">
    <property type="entry name" value="RVT_1"/>
    <property type="match status" value="1"/>
</dbReference>
<dbReference type="Proteomes" id="UP000762676">
    <property type="component" value="Unassembled WGS sequence"/>
</dbReference>
<dbReference type="PANTHER" id="PTHR11373:SF4">
    <property type="entry name" value="DEOXYNUCLEOSIDE TRIPHOSPHATE TRIPHOSPHOHYDROLASE SAMHD1"/>
    <property type="match status" value="1"/>
</dbReference>
<dbReference type="SUPFAM" id="SSF56672">
    <property type="entry name" value="DNA/RNA polymerases"/>
    <property type="match status" value="1"/>
</dbReference>
<dbReference type="Gene3D" id="3.30.70.2760">
    <property type="match status" value="1"/>
</dbReference>
<evidence type="ECO:0000256" key="1">
    <source>
        <dbReference type="ARBA" id="ARBA00005776"/>
    </source>
</evidence>
<evidence type="ECO:0000259" key="2">
    <source>
        <dbReference type="SMART" id="SM00471"/>
    </source>
</evidence>
<dbReference type="GO" id="GO:0006203">
    <property type="term" value="P:dGTP catabolic process"/>
    <property type="evidence" value="ECO:0007669"/>
    <property type="project" value="TreeGrafter"/>
</dbReference>
<reference evidence="3 4" key="1">
    <citation type="journal article" date="2021" name="Elife">
        <title>Chloroplast acquisition without the gene transfer in kleptoplastic sea slugs, Plakobranchus ocellatus.</title>
        <authorList>
            <person name="Maeda T."/>
            <person name="Takahashi S."/>
            <person name="Yoshida T."/>
            <person name="Shimamura S."/>
            <person name="Takaki Y."/>
            <person name="Nagai Y."/>
            <person name="Toyoda A."/>
            <person name="Suzuki Y."/>
            <person name="Arimoto A."/>
            <person name="Ishii H."/>
            <person name="Satoh N."/>
            <person name="Nishiyama T."/>
            <person name="Hasebe M."/>
            <person name="Maruyama T."/>
            <person name="Minagawa J."/>
            <person name="Obokata J."/>
            <person name="Shigenobu S."/>
        </authorList>
    </citation>
    <scope>NUCLEOTIDE SEQUENCE [LARGE SCALE GENOMIC DNA]</scope>
</reference>
<dbReference type="InterPro" id="IPR006674">
    <property type="entry name" value="HD_domain"/>
</dbReference>
<dbReference type="InterPro" id="IPR050135">
    <property type="entry name" value="dGTPase-like"/>
</dbReference>
<dbReference type="Gene3D" id="1.10.3210.10">
    <property type="entry name" value="Hypothetical protein af1432"/>
    <property type="match status" value="1"/>
</dbReference>
<gene>
    <name evidence="3" type="ORF">ElyMa_003594600</name>
</gene>
<dbReference type="CDD" id="cd00077">
    <property type="entry name" value="HDc"/>
    <property type="match status" value="1"/>
</dbReference>
<organism evidence="3 4">
    <name type="scientific">Elysia marginata</name>
    <dbReference type="NCBI Taxonomy" id="1093978"/>
    <lineage>
        <taxon>Eukaryota</taxon>
        <taxon>Metazoa</taxon>
        <taxon>Spiralia</taxon>
        <taxon>Lophotrochozoa</taxon>
        <taxon>Mollusca</taxon>
        <taxon>Gastropoda</taxon>
        <taxon>Heterobranchia</taxon>
        <taxon>Euthyneura</taxon>
        <taxon>Panpulmonata</taxon>
        <taxon>Sacoglossa</taxon>
        <taxon>Placobranchoidea</taxon>
        <taxon>Plakobranchidae</taxon>
        <taxon>Elysia</taxon>
    </lineage>
</organism>
<evidence type="ECO:0000313" key="3">
    <source>
        <dbReference type="EMBL" id="GFR63034.1"/>
    </source>
</evidence>
<dbReference type="AlphaFoldDB" id="A0AAV4EQB1"/>
<name>A0AAV4EQB1_9GAST</name>
<dbReference type="InterPro" id="IPR043502">
    <property type="entry name" value="DNA/RNA_pol_sf"/>
</dbReference>
<accession>A0AAV4EQB1</accession>
<dbReference type="InterPro" id="IPR000477">
    <property type="entry name" value="RT_dom"/>
</dbReference>
<dbReference type="SMART" id="SM00471">
    <property type="entry name" value="HDc"/>
    <property type="match status" value="1"/>
</dbReference>
<dbReference type="GO" id="GO:0005634">
    <property type="term" value="C:nucleus"/>
    <property type="evidence" value="ECO:0007669"/>
    <property type="project" value="TreeGrafter"/>
</dbReference>
<proteinExistence type="inferred from homology"/>
<dbReference type="SUPFAM" id="SSF109604">
    <property type="entry name" value="HD-domain/PDEase-like"/>
    <property type="match status" value="1"/>
</dbReference>
<comment type="caution">
    <text evidence="3">The sequence shown here is derived from an EMBL/GenBank/DDBJ whole genome shotgun (WGS) entry which is preliminary data.</text>
</comment>